<evidence type="ECO:0000256" key="4">
    <source>
        <dbReference type="ARBA" id="ARBA00022827"/>
    </source>
</evidence>
<keyword evidence="10" id="KW-1185">Reference proteome</keyword>
<dbReference type="Proteomes" id="UP001240984">
    <property type="component" value="Unassembled WGS sequence"/>
</dbReference>
<reference evidence="9 10" key="1">
    <citation type="submission" date="2023-07" db="EMBL/GenBank/DDBJ databases">
        <title>Sequencing the genomes of 1000 actinobacteria strains.</title>
        <authorList>
            <person name="Klenk H.-P."/>
        </authorList>
    </citation>
    <scope>NUCLEOTIDE SEQUENCE [LARGE SCALE GENOMIC DNA]</scope>
    <source>
        <strain evidence="9 10">DSM 44710</strain>
    </source>
</reference>
<dbReference type="SUPFAM" id="SSF51905">
    <property type="entry name" value="FAD/NAD(P)-binding domain"/>
    <property type="match status" value="1"/>
</dbReference>
<evidence type="ECO:0000313" key="9">
    <source>
        <dbReference type="EMBL" id="MDP9793574.1"/>
    </source>
</evidence>
<dbReference type="InterPro" id="IPR007867">
    <property type="entry name" value="GMC_OxRtase_C"/>
</dbReference>
<dbReference type="PANTHER" id="PTHR11552">
    <property type="entry name" value="GLUCOSE-METHANOL-CHOLINE GMC OXIDOREDUCTASE"/>
    <property type="match status" value="1"/>
</dbReference>
<dbReference type="SUPFAM" id="SSF54373">
    <property type="entry name" value="FAD-linked reductases, C-terminal domain"/>
    <property type="match status" value="1"/>
</dbReference>
<gene>
    <name evidence="9" type="ORF">J2S43_002086</name>
</gene>
<comment type="cofactor">
    <cofactor evidence="1">
        <name>FAD</name>
        <dbReference type="ChEBI" id="CHEBI:57692"/>
    </cofactor>
</comment>
<comment type="caution">
    <text evidence="9">The sequence shown here is derived from an EMBL/GenBank/DDBJ whole genome shotgun (WGS) entry which is preliminary data.</text>
</comment>
<evidence type="ECO:0000256" key="6">
    <source>
        <dbReference type="SAM" id="MobiDB-lite"/>
    </source>
</evidence>
<dbReference type="Pfam" id="PF00732">
    <property type="entry name" value="GMC_oxred_N"/>
    <property type="match status" value="1"/>
</dbReference>
<dbReference type="PROSITE" id="PS00624">
    <property type="entry name" value="GMC_OXRED_2"/>
    <property type="match status" value="1"/>
</dbReference>
<feature type="domain" description="Glucose-methanol-choline oxidoreductase N-terminal" evidence="8">
    <location>
        <begin position="269"/>
        <end position="283"/>
    </location>
</feature>
<name>A0ABT9MQ72_9ACTN</name>
<keyword evidence="3 5" id="KW-0285">Flavoprotein</keyword>
<feature type="region of interest" description="Disordered" evidence="6">
    <location>
        <begin position="142"/>
        <end position="161"/>
    </location>
</feature>
<dbReference type="InterPro" id="IPR036188">
    <property type="entry name" value="FAD/NAD-bd_sf"/>
</dbReference>
<dbReference type="PIRSF" id="PIRSF000137">
    <property type="entry name" value="Alcohol_oxidase"/>
    <property type="match status" value="1"/>
</dbReference>
<dbReference type="GO" id="GO:0008812">
    <property type="term" value="F:choline dehydrogenase activity"/>
    <property type="evidence" value="ECO:0007669"/>
    <property type="project" value="UniProtKB-EC"/>
</dbReference>
<organism evidence="9 10">
    <name type="scientific">Catenuloplanes nepalensis</name>
    <dbReference type="NCBI Taxonomy" id="587533"/>
    <lineage>
        <taxon>Bacteria</taxon>
        <taxon>Bacillati</taxon>
        <taxon>Actinomycetota</taxon>
        <taxon>Actinomycetes</taxon>
        <taxon>Micromonosporales</taxon>
        <taxon>Micromonosporaceae</taxon>
        <taxon>Catenuloplanes</taxon>
    </lineage>
</organism>
<dbReference type="RefSeq" id="WP_306828636.1">
    <property type="nucleotide sequence ID" value="NZ_JAUSRA010000001.1"/>
</dbReference>
<protein>
    <submittedName>
        <fullName evidence="9">Choline dehydrogenase</fullName>
        <ecNumber evidence="9">1.1.99.1</ecNumber>
    </submittedName>
</protein>
<proteinExistence type="inferred from homology"/>
<dbReference type="Gene3D" id="3.50.50.60">
    <property type="entry name" value="FAD/NAD(P)-binding domain"/>
    <property type="match status" value="1"/>
</dbReference>
<keyword evidence="4 5" id="KW-0274">FAD</keyword>
<evidence type="ECO:0000259" key="8">
    <source>
        <dbReference type="PROSITE" id="PS00624"/>
    </source>
</evidence>
<dbReference type="Pfam" id="PF05199">
    <property type="entry name" value="GMC_oxred_C"/>
    <property type="match status" value="1"/>
</dbReference>
<evidence type="ECO:0000259" key="7">
    <source>
        <dbReference type="PROSITE" id="PS00623"/>
    </source>
</evidence>
<keyword evidence="9" id="KW-0560">Oxidoreductase</keyword>
<comment type="similarity">
    <text evidence="2 5">Belongs to the GMC oxidoreductase family.</text>
</comment>
<evidence type="ECO:0000256" key="1">
    <source>
        <dbReference type="ARBA" id="ARBA00001974"/>
    </source>
</evidence>
<dbReference type="EC" id="1.1.99.1" evidence="9"/>
<dbReference type="InterPro" id="IPR012132">
    <property type="entry name" value="GMC_OxRdtase"/>
</dbReference>
<dbReference type="Gene3D" id="3.30.560.10">
    <property type="entry name" value="Glucose Oxidase, domain 3"/>
    <property type="match status" value="1"/>
</dbReference>
<dbReference type="EMBL" id="JAUSRA010000001">
    <property type="protein sequence ID" value="MDP9793574.1"/>
    <property type="molecule type" value="Genomic_DNA"/>
</dbReference>
<dbReference type="PROSITE" id="PS00623">
    <property type="entry name" value="GMC_OXRED_1"/>
    <property type="match status" value="1"/>
</dbReference>
<feature type="compositionally biased region" description="Basic and acidic residues" evidence="6">
    <location>
        <begin position="142"/>
        <end position="153"/>
    </location>
</feature>
<accession>A0ABT9MQ72</accession>
<evidence type="ECO:0000256" key="5">
    <source>
        <dbReference type="RuleBase" id="RU003968"/>
    </source>
</evidence>
<dbReference type="InterPro" id="IPR000172">
    <property type="entry name" value="GMC_OxRdtase_N"/>
</dbReference>
<evidence type="ECO:0000256" key="2">
    <source>
        <dbReference type="ARBA" id="ARBA00010790"/>
    </source>
</evidence>
<evidence type="ECO:0000256" key="3">
    <source>
        <dbReference type="ARBA" id="ARBA00022630"/>
    </source>
</evidence>
<feature type="domain" description="Glucose-methanol-choline oxidoreductase N-terminal" evidence="7">
    <location>
        <begin position="93"/>
        <end position="116"/>
    </location>
</feature>
<dbReference type="PANTHER" id="PTHR11552:SF147">
    <property type="entry name" value="CHOLINE DEHYDROGENASE, MITOCHONDRIAL"/>
    <property type="match status" value="1"/>
</dbReference>
<evidence type="ECO:0000313" key="10">
    <source>
        <dbReference type="Proteomes" id="UP001240984"/>
    </source>
</evidence>
<sequence>MSSADLNSNALALDARFDVIVCGAGSAGSTVAGRLAAETGLSVLLLEAGGDDERENVRNPSLWPTNFGTEGVWNFLTEPEPQLSGQPAYFPMGRGLGGGGSVNACVWARGHQADWDSYARIAGDDVWDYEHVLDIYRRVESYRGDPDGQDPRRGRSGPMWIEQLPDDHGFFDAVQKAAEGRGIPRNDSLNGALMEQQAGTARRDANIHAGRRQSPYRSFVVPQQKRANLTVLTGAEVDRVVFEGGRAAGVKLLDGRELHADREVVLSLGAINTPVVLMRSGVGDRDQLEQNGIPVRRHLPGVGRNLHDHVNVSLVWSVQDGVDLPSPLQAATGILWNLTDPKGPAVVVYVEASVSVSPVTAAGGGVPEQGVTFLTGVRLHSRGEVRLSAKDASQPPLIRTGWLNDPADIPALLDAVERVSAIADSPELAGYLSERVFPPRDADREAVIDYLRRGTQTFWHQSGTAAMGQGEDAVVDSRLRVRGVSGLRVVDASVLPHVPVANTMAPSVVIGMQGADFIAQDLL</sequence>